<protein>
    <submittedName>
        <fullName evidence="1">Uncharacterized protein</fullName>
    </submittedName>
</protein>
<reference evidence="2" key="1">
    <citation type="journal article" date="2022" name="Mol. Ecol. Resour.">
        <title>The genomes of chicory, endive, great burdock and yacon provide insights into Asteraceae palaeo-polyploidization history and plant inulin production.</title>
        <authorList>
            <person name="Fan W."/>
            <person name="Wang S."/>
            <person name="Wang H."/>
            <person name="Wang A."/>
            <person name="Jiang F."/>
            <person name="Liu H."/>
            <person name="Zhao H."/>
            <person name="Xu D."/>
            <person name="Zhang Y."/>
        </authorList>
    </citation>
    <scope>NUCLEOTIDE SEQUENCE [LARGE SCALE GENOMIC DNA]</scope>
    <source>
        <strain evidence="2">cv. Yunnan</strain>
    </source>
</reference>
<proteinExistence type="predicted"/>
<accession>A0ACB9B6K0</accession>
<keyword evidence="2" id="KW-1185">Reference proteome</keyword>
<dbReference type="EMBL" id="CM042040">
    <property type="protein sequence ID" value="KAI3717702.1"/>
    <property type="molecule type" value="Genomic_DNA"/>
</dbReference>
<sequence>MRGTRGQAARPPVRGFGGRRQDDGEYARGRNRRNGEPRVTSFFIANLPDSITGEELWEECRNLGHIVDAFIPKKRDSSKGKFGFVRYANVRDIEKLETSLNGILIGGLKVSANVAKYDKYGQRSGGVEPRTWGAKNTTTHGTRKEVTSRRNYKPRPVGGVSFRDVLFHGWVRKFLDGKRKEHELLFSDLQIWDGQLIPFERIAWVHILGVPIQLWEDNTFNRIRQTFGEIVEFSATSFENGNMSYEEMGIIVDKPGRISTNINLEWGGQVFPVRIEETSCRWAPRCIKILKNNASSSSASAPAEGVFSEQGQHGVI</sequence>
<name>A0ACB9B6K0_9ASTR</name>
<gene>
    <name evidence="1" type="ORF">L1987_69479</name>
</gene>
<comment type="caution">
    <text evidence="1">The sequence shown here is derived from an EMBL/GenBank/DDBJ whole genome shotgun (WGS) entry which is preliminary data.</text>
</comment>
<dbReference type="Proteomes" id="UP001056120">
    <property type="component" value="Linkage Group LG23"/>
</dbReference>
<reference evidence="1 2" key="2">
    <citation type="journal article" date="2022" name="Mol. Ecol. Resour.">
        <title>The genomes of chicory, endive, great burdock and yacon provide insights into Asteraceae paleo-polyploidization history and plant inulin production.</title>
        <authorList>
            <person name="Fan W."/>
            <person name="Wang S."/>
            <person name="Wang H."/>
            <person name="Wang A."/>
            <person name="Jiang F."/>
            <person name="Liu H."/>
            <person name="Zhao H."/>
            <person name="Xu D."/>
            <person name="Zhang Y."/>
        </authorList>
    </citation>
    <scope>NUCLEOTIDE SEQUENCE [LARGE SCALE GENOMIC DNA]</scope>
    <source>
        <strain evidence="2">cv. Yunnan</strain>
        <tissue evidence="1">Leaves</tissue>
    </source>
</reference>
<evidence type="ECO:0000313" key="2">
    <source>
        <dbReference type="Proteomes" id="UP001056120"/>
    </source>
</evidence>
<evidence type="ECO:0000313" key="1">
    <source>
        <dbReference type="EMBL" id="KAI3717702.1"/>
    </source>
</evidence>
<organism evidence="1 2">
    <name type="scientific">Smallanthus sonchifolius</name>
    <dbReference type="NCBI Taxonomy" id="185202"/>
    <lineage>
        <taxon>Eukaryota</taxon>
        <taxon>Viridiplantae</taxon>
        <taxon>Streptophyta</taxon>
        <taxon>Embryophyta</taxon>
        <taxon>Tracheophyta</taxon>
        <taxon>Spermatophyta</taxon>
        <taxon>Magnoliopsida</taxon>
        <taxon>eudicotyledons</taxon>
        <taxon>Gunneridae</taxon>
        <taxon>Pentapetalae</taxon>
        <taxon>asterids</taxon>
        <taxon>campanulids</taxon>
        <taxon>Asterales</taxon>
        <taxon>Asteraceae</taxon>
        <taxon>Asteroideae</taxon>
        <taxon>Heliantheae alliance</taxon>
        <taxon>Millerieae</taxon>
        <taxon>Smallanthus</taxon>
    </lineage>
</organism>